<dbReference type="Pfam" id="PF06429">
    <property type="entry name" value="Flg_bbr_C"/>
    <property type="match status" value="1"/>
</dbReference>
<comment type="caution">
    <text evidence="9">The sequence shown here is derived from an EMBL/GenBank/DDBJ whole genome shotgun (WGS) entry which is preliminary data.</text>
</comment>
<dbReference type="Proteomes" id="UP000282515">
    <property type="component" value="Unassembled WGS sequence"/>
</dbReference>
<keyword evidence="10" id="KW-1185">Reference proteome</keyword>
<evidence type="ECO:0000256" key="2">
    <source>
        <dbReference type="ARBA" id="ARBA00004613"/>
    </source>
</evidence>
<dbReference type="GO" id="GO:0005198">
    <property type="term" value="F:structural molecule activity"/>
    <property type="evidence" value="ECO:0007669"/>
    <property type="project" value="InterPro"/>
</dbReference>
<keyword evidence="9" id="KW-0966">Cell projection</keyword>
<evidence type="ECO:0000256" key="4">
    <source>
        <dbReference type="ARBA" id="ARBA00016244"/>
    </source>
</evidence>
<dbReference type="GO" id="GO:0009424">
    <property type="term" value="C:bacterial-type flagellum hook"/>
    <property type="evidence" value="ECO:0007669"/>
    <property type="project" value="InterPro"/>
</dbReference>
<dbReference type="RefSeq" id="WP_121793463.1">
    <property type="nucleotide sequence ID" value="NZ_RDBF01000003.1"/>
</dbReference>
<name>A0A3L8PM36_9ACTN</name>
<evidence type="ECO:0000256" key="1">
    <source>
        <dbReference type="ARBA" id="ARBA00004365"/>
    </source>
</evidence>
<proteinExistence type="inferred from homology"/>
<feature type="domain" description="Flagellar hook-associated protein FlgK helical" evidence="8">
    <location>
        <begin position="101"/>
        <end position="328"/>
    </location>
</feature>
<dbReference type="EMBL" id="RDBF01000003">
    <property type="protein sequence ID" value="RLV56456.1"/>
    <property type="molecule type" value="Genomic_DNA"/>
</dbReference>
<dbReference type="InterPro" id="IPR002371">
    <property type="entry name" value="FlgK"/>
</dbReference>
<accession>A0A3L8PM36</accession>
<evidence type="ECO:0000256" key="3">
    <source>
        <dbReference type="ARBA" id="ARBA00009677"/>
    </source>
</evidence>
<keyword evidence="9" id="KW-0969">Cilium</keyword>
<dbReference type="NCBIfam" id="TIGR02492">
    <property type="entry name" value="flgK_ends"/>
    <property type="match status" value="1"/>
</dbReference>
<dbReference type="GO" id="GO:0005576">
    <property type="term" value="C:extracellular region"/>
    <property type="evidence" value="ECO:0007669"/>
    <property type="project" value="UniProtKB-SubCell"/>
</dbReference>
<dbReference type="OrthoDB" id="9802553at2"/>
<evidence type="ECO:0000256" key="5">
    <source>
        <dbReference type="ARBA" id="ARBA00022525"/>
    </source>
</evidence>
<dbReference type="SUPFAM" id="SSF64518">
    <property type="entry name" value="Phase 1 flagellin"/>
    <property type="match status" value="1"/>
</dbReference>
<sequence>MAGSFASFGSALSALRHSQVVADIAAGNIANAGTEGYHRRRVEAASGTMPITPARWSHPAVGQGSGVSVLDVSRMTDPLLDARARREHGRMEQLAVRTETLARLESGIGEPGDHGVSAAMASFRQAWHDLANQPSSDAARNQVISAGVEVAEALATQARRFGEEATDQRTALGEFVAETNALTQELGQLNEAIARDRLSGVSNPDLIDQRDRVAMRLSELTGATTEVRADGGMDVTLGGASLVNGKEVQPLTITAEDPLDLAISGPTGDVPVTAAVGGAIGATVEIITVTIPTYLAGLDATAAQLADDVNAAHRAGYTADGSPAGDFFTYGPAAASSLHVAVTQPGEVGASGVAGGAVDGSNATAVSDSIRGGEAAYRSLVTDFGITVATADRLARNQSVLTDQIDLSRQQIAGVNTDEEVISIAQAQRSFEAASRVITVVDSLLDTLINRTGVLR</sequence>
<dbReference type="AlphaFoldDB" id="A0A3L8PM36"/>
<dbReference type="Pfam" id="PF22638">
    <property type="entry name" value="FlgK_D1"/>
    <property type="match status" value="1"/>
</dbReference>
<keyword evidence="9" id="KW-0282">Flagellum</keyword>
<dbReference type="PANTHER" id="PTHR30033:SF1">
    <property type="entry name" value="FLAGELLAR HOOK-ASSOCIATED PROTEIN 1"/>
    <property type="match status" value="1"/>
</dbReference>
<feature type="domain" description="Flagellar basal-body/hook protein C-terminal" evidence="7">
    <location>
        <begin position="413"/>
        <end position="450"/>
    </location>
</feature>
<protein>
    <recommendedName>
        <fullName evidence="4">Flagellar hook-associated protein 1</fullName>
    </recommendedName>
</protein>
<dbReference type="PANTHER" id="PTHR30033">
    <property type="entry name" value="FLAGELLAR HOOK-ASSOCIATED PROTEIN 1"/>
    <property type="match status" value="1"/>
</dbReference>
<organism evidence="9 10">
    <name type="scientific">Aeromicrobium phragmitis</name>
    <dbReference type="NCBI Taxonomy" id="2478914"/>
    <lineage>
        <taxon>Bacteria</taxon>
        <taxon>Bacillati</taxon>
        <taxon>Actinomycetota</taxon>
        <taxon>Actinomycetes</taxon>
        <taxon>Propionibacteriales</taxon>
        <taxon>Nocardioidaceae</taxon>
        <taxon>Aeromicrobium</taxon>
    </lineage>
</organism>
<reference evidence="9 10" key="1">
    <citation type="submission" date="2018-10" db="EMBL/GenBank/DDBJ databases">
        <title>Aeromicrobium sp. 9W16Y-2 whole genome shotgun sequence.</title>
        <authorList>
            <person name="Li F."/>
        </authorList>
    </citation>
    <scope>NUCLEOTIDE SEQUENCE [LARGE SCALE GENOMIC DNA]</scope>
    <source>
        <strain evidence="9 10">9W16Y-2</strain>
    </source>
</reference>
<evidence type="ECO:0000259" key="8">
    <source>
        <dbReference type="Pfam" id="PF22638"/>
    </source>
</evidence>
<gene>
    <name evidence="9" type="primary">flgK</name>
    <name evidence="9" type="ORF">D9V41_05100</name>
</gene>
<dbReference type="InterPro" id="IPR053927">
    <property type="entry name" value="FlgK_helical"/>
</dbReference>
<keyword evidence="6" id="KW-0975">Bacterial flagellum</keyword>
<comment type="similarity">
    <text evidence="3">Belongs to the flagella basal body rod proteins family.</text>
</comment>
<dbReference type="InterPro" id="IPR010930">
    <property type="entry name" value="Flg_bb/hook_C_dom"/>
</dbReference>
<evidence type="ECO:0000313" key="9">
    <source>
        <dbReference type="EMBL" id="RLV56456.1"/>
    </source>
</evidence>
<evidence type="ECO:0000313" key="10">
    <source>
        <dbReference type="Proteomes" id="UP000282515"/>
    </source>
</evidence>
<evidence type="ECO:0000256" key="6">
    <source>
        <dbReference type="ARBA" id="ARBA00023143"/>
    </source>
</evidence>
<evidence type="ECO:0000259" key="7">
    <source>
        <dbReference type="Pfam" id="PF06429"/>
    </source>
</evidence>
<dbReference type="GO" id="GO:0044780">
    <property type="term" value="P:bacterial-type flagellum assembly"/>
    <property type="evidence" value="ECO:0007669"/>
    <property type="project" value="InterPro"/>
</dbReference>
<comment type="subcellular location">
    <subcellularLocation>
        <location evidence="1">Bacterial flagellum</location>
    </subcellularLocation>
    <subcellularLocation>
        <location evidence="2">Secreted</location>
    </subcellularLocation>
</comment>
<keyword evidence="5" id="KW-0964">Secreted</keyword>